<sequence length="176" mass="18992">MTAVPGVTVRPLAVDDLDTVVAWFAQPHVARWWEASTEPAAVRRRYADRIAGREPTEAFAIESGGRPVGLIQRYLIEDHPDWADALLATGAFAVPAAGIDYLIGDPALTGRGLAAAAIRHLAPATLDRHPHLEAVVAAPFTANVASWRTLERAGFTRTWSGPIAGVDSHLYLLRRS</sequence>
<evidence type="ECO:0000259" key="6">
    <source>
        <dbReference type="PROSITE" id="PS51186"/>
    </source>
</evidence>
<evidence type="ECO:0000256" key="5">
    <source>
        <dbReference type="ARBA" id="ARBA00031122"/>
    </source>
</evidence>
<dbReference type="AlphaFoldDB" id="A0AAE4CBY8"/>
<dbReference type="SMART" id="SM01006">
    <property type="entry name" value="AlcB"/>
    <property type="match status" value="1"/>
</dbReference>
<comment type="function">
    <text evidence="1">Acyltransferase required for the direct transfer of medium- to long-chain fatty acyl moieties from a carrier protein (MbtL) on to the epsilon-amino group of lysine residue in the mycobactin core.</text>
</comment>
<dbReference type="EMBL" id="JAVDYB010000001">
    <property type="protein sequence ID" value="MDR7278608.1"/>
    <property type="molecule type" value="Genomic_DNA"/>
</dbReference>
<keyword evidence="8" id="KW-1185">Reference proteome</keyword>
<dbReference type="GO" id="GO:0046677">
    <property type="term" value="P:response to antibiotic"/>
    <property type="evidence" value="ECO:0007669"/>
    <property type="project" value="UniProtKB-KW"/>
</dbReference>
<name>A0AAE4CBY8_9ACTN</name>
<protein>
    <recommendedName>
        <fullName evidence="3">Lysine N-acyltransferase MbtK</fullName>
    </recommendedName>
    <alternativeName>
        <fullName evidence="5">Mycobactin synthase protein K</fullName>
    </alternativeName>
</protein>
<keyword evidence="7" id="KW-0012">Acyltransferase</keyword>
<evidence type="ECO:0000313" key="8">
    <source>
        <dbReference type="Proteomes" id="UP001183643"/>
    </source>
</evidence>
<dbReference type="Gene3D" id="3.40.630.30">
    <property type="match status" value="1"/>
</dbReference>
<evidence type="ECO:0000256" key="3">
    <source>
        <dbReference type="ARBA" id="ARBA00020586"/>
    </source>
</evidence>
<dbReference type="InterPro" id="IPR016181">
    <property type="entry name" value="Acyl_CoA_acyltransferase"/>
</dbReference>
<dbReference type="Pfam" id="PF13523">
    <property type="entry name" value="Acetyltransf_8"/>
    <property type="match status" value="1"/>
</dbReference>
<organism evidence="7 8">
    <name type="scientific">Catenuloplanes atrovinosus</name>
    <dbReference type="NCBI Taxonomy" id="137266"/>
    <lineage>
        <taxon>Bacteria</taxon>
        <taxon>Bacillati</taxon>
        <taxon>Actinomycetota</taxon>
        <taxon>Actinomycetes</taxon>
        <taxon>Micromonosporales</taxon>
        <taxon>Micromonosporaceae</taxon>
        <taxon>Catenuloplanes</taxon>
    </lineage>
</organism>
<dbReference type="SUPFAM" id="SSF55729">
    <property type="entry name" value="Acyl-CoA N-acyltransferases (Nat)"/>
    <property type="match status" value="1"/>
</dbReference>
<dbReference type="GO" id="GO:0019290">
    <property type="term" value="P:siderophore biosynthetic process"/>
    <property type="evidence" value="ECO:0007669"/>
    <property type="project" value="InterPro"/>
</dbReference>
<dbReference type="GO" id="GO:0016410">
    <property type="term" value="F:N-acyltransferase activity"/>
    <property type="evidence" value="ECO:0007669"/>
    <property type="project" value="TreeGrafter"/>
</dbReference>
<dbReference type="PANTHER" id="PTHR31438:SF1">
    <property type="entry name" value="LYSINE N-ACYLTRANSFERASE C17G9.06C-RELATED"/>
    <property type="match status" value="1"/>
</dbReference>
<comment type="caution">
    <text evidence="7">The sequence shown here is derived from an EMBL/GenBank/DDBJ whole genome shotgun (WGS) entry which is preliminary data.</text>
</comment>
<keyword evidence="4" id="KW-0046">Antibiotic resistance</keyword>
<gene>
    <name evidence="7" type="ORF">J2S41_005386</name>
</gene>
<reference evidence="7" key="1">
    <citation type="submission" date="2023-07" db="EMBL/GenBank/DDBJ databases">
        <title>Sequencing the genomes of 1000 actinobacteria strains.</title>
        <authorList>
            <person name="Klenk H.-P."/>
        </authorList>
    </citation>
    <scope>NUCLEOTIDE SEQUENCE</scope>
    <source>
        <strain evidence="7">DSM 44707</strain>
    </source>
</reference>
<keyword evidence="7" id="KW-0808">Transferase</keyword>
<evidence type="ECO:0000256" key="2">
    <source>
        <dbReference type="ARBA" id="ARBA00005102"/>
    </source>
</evidence>
<comment type="pathway">
    <text evidence="2">Siderophore biosynthesis; mycobactin biosynthesis.</text>
</comment>
<accession>A0AAE4CBY8</accession>
<dbReference type="PANTHER" id="PTHR31438">
    <property type="entry name" value="LYSINE N-ACYLTRANSFERASE C17G9.06C-RELATED"/>
    <property type="match status" value="1"/>
</dbReference>
<proteinExistence type="predicted"/>
<dbReference type="InterPro" id="IPR019432">
    <property type="entry name" value="Acyltransferase_MbtK/IucB-like"/>
</dbReference>
<dbReference type="InterPro" id="IPR000182">
    <property type="entry name" value="GNAT_dom"/>
</dbReference>
<dbReference type="Proteomes" id="UP001183643">
    <property type="component" value="Unassembled WGS sequence"/>
</dbReference>
<evidence type="ECO:0000256" key="4">
    <source>
        <dbReference type="ARBA" id="ARBA00023251"/>
    </source>
</evidence>
<dbReference type="PROSITE" id="PS51186">
    <property type="entry name" value="GNAT"/>
    <property type="match status" value="1"/>
</dbReference>
<evidence type="ECO:0000313" key="7">
    <source>
        <dbReference type="EMBL" id="MDR7278608.1"/>
    </source>
</evidence>
<evidence type="ECO:0000256" key="1">
    <source>
        <dbReference type="ARBA" id="ARBA00003818"/>
    </source>
</evidence>
<feature type="domain" description="N-acetyltransferase" evidence="6">
    <location>
        <begin position="7"/>
        <end position="176"/>
    </location>
</feature>